<dbReference type="InterPro" id="IPR001611">
    <property type="entry name" value="Leu-rich_rpt"/>
</dbReference>
<dbReference type="FunFam" id="3.80.10.10:FF:000331">
    <property type="entry name" value="Dynein assembly factor 1, axonemal homolog"/>
    <property type="match status" value="1"/>
</dbReference>
<keyword evidence="9" id="KW-1185">Reference proteome</keyword>
<dbReference type="FunFam" id="3.80.10.10:FF:000166">
    <property type="entry name" value="Dynein assembly factor 1, axonemal"/>
    <property type="match status" value="1"/>
</dbReference>
<evidence type="ECO:0000256" key="4">
    <source>
        <dbReference type="ARBA" id="ARBA00022737"/>
    </source>
</evidence>
<comment type="subcellular location">
    <subcellularLocation>
        <location evidence="1">Cell projection</location>
        <location evidence="1">Cilium</location>
    </subcellularLocation>
</comment>
<proteinExistence type="inferred from homology"/>
<dbReference type="GO" id="GO:0035082">
    <property type="term" value="P:axoneme assembly"/>
    <property type="evidence" value="ECO:0007669"/>
    <property type="project" value="TreeGrafter"/>
</dbReference>
<dbReference type="SUPFAM" id="SSF52075">
    <property type="entry name" value="Outer arm dynein light chain 1"/>
    <property type="match status" value="1"/>
</dbReference>
<evidence type="ECO:0000313" key="8">
    <source>
        <dbReference type="Ensembl" id="ENSCLMP00005028886.1"/>
    </source>
</evidence>
<dbReference type="Gene3D" id="3.80.10.10">
    <property type="entry name" value="Ribonuclease Inhibitor"/>
    <property type="match status" value="2"/>
</dbReference>
<dbReference type="GO" id="GO:0070840">
    <property type="term" value="F:dynein complex binding"/>
    <property type="evidence" value="ECO:0007669"/>
    <property type="project" value="TreeGrafter"/>
</dbReference>
<feature type="region of interest" description="Disordered" evidence="7">
    <location>
        <begin position="527"/>
        <end position="546"/>
    </location>
</feature>
<reference evidence="8" key="2">
    <citation type="submission" date="2025-09" db="UniProtKB">
        <authorList>
            <consortium name="Ensembl"/>
        </authorList>
    </citation>
    <scope>IDENTIFICATION</scope>
</reference>
<evidence type="ECO:0000256" key="5">
    <source>
        <dbReference type="ARBA" id="ARBA00023069"/>
    </source>
</evidence>
<dbReference type="InterPro" id="IPR050576">
    <property type="entry name" value="Cilia_flagella_integrity"/>
</dbReference>
<feature type="compositionally biased region" description="Basic and acidic residues" evidence="7">
    <location>
        <begin position="39"/>
        <end position="59"/>
    </location>
</feature>
<comment type="similarity">
    <text evidence="2">Belongs to the DNAAF1 family.</text>
</comment>
<name>A0A8C2ZKG7_CYCLU</name>
<protein>
    <recommendedName>
        <fullName evidence="10">Dynein assembly factor 1, axonemal</fullName>
    </recommendedName>
</protein>
<dbReference type="PANTHER" id="PTHR45973">
    <property type="entry name" value="PROTEIN PHOSPHATASE 1 REGULATORY SUBUNIT SDS22-RELATED"/>
    <property type="match status" value="1"/>
</dbReference>
<dbReference type="PROSITE" id="PS51450">
    <property type="entry name" value="LRR"/>
    <property type="match status" value="3"/>
</dbReference>
<feature type="region of interest" description="Disordered" evidence="7">
    <location>
        <begin position="330"/>
        <end position="409"/>
    </location>
</feature>
<keyword evidence="3" id="KW-0433">Leucine-rich repeat</keyword>
<evidence type="ECO:0000256" key="3">
    <source>
        <dbReference type="ARBA" id="ARBA00022614"/>
    </source>
</evidence>
<evidence type="ECO:0008006" key="10">
    <source>
        <dbReference type="Google" id="ProtNLM"/>
    </source>
</evidence>
<dbReference type="InterPro" id="IPR032675">
    <property type="entry name" value="LRR_dom_sf"/>
</dbReference>
<dbReference type="GO" id="GO:0005930">
    <property type="term" value="C:axoneme"/>
    <property type="evidence" value="ECO:0007669"/>
    <property type="project" value="TreeGrafter"/>
</dbReference>
<dbReference type="Proteomes" id="UP000694565">
    <property type="component" value="Unplaced"/>
</dbReference>
<evidence type="ECO:0000256" key="6">
    <source>
        <dbReference type="ARBA" id="ARBA00023273"/>
    </source>
</evidence>
<feature type="compositionally biased region" description="Polar residues" evidence="7">
    <location>
        <begin position="330"/>
        <end position="340"/>
    </location>
</feature>
<feature type="compositionally biased region" description="Basic and acidic residues" evidence="7">
    <location>
        <begin position="369"/>
        <end position="386"/>
    </location>
</feature>
<feature type="region of interest" description="Disordered" evidence="7">
    <location>
        <begin position="39"/>
        <end position="60"/>
    </location>
</feature>
<evidence type="ECO:0000256" key="7">
    <source>
        <dbReference type="SAM" id="MobiDB-lite"/>
    </source>
</evidence>
<evidence type="ECO:0000313" key="9">
    <source>
        <dbReference type="Proteomes" id="UP000694565"/>
    </source>
</evidence>
<dbReference type="Pfam" id="PF14580">
    <property type="entry name" value="LRR_9"/>
    <property type="match status" value="1"/>
</dbReference>
<keyword evidence="5" id="KW-0969">Cilium</keyword>
<accession>A0A8C2ZKG7</accession>
<reference evidence="8" key="1">
    <citation type="submission" date="2025-08" db="UniProtKB">
        <authorList>
            <consortium name="Ensembl"/>
        </authorList>
    </citation>
    <scope>IDENTIFICATION</scope>
</reference>
<dbReference type="Ensembl" id="ENSCLMT00005030204.1">
    <property type="protein sequence ID" value="ENSCLMP00005028886.1"/>
    <property type="gene ID" value="ENSCLMG00005014123.1"/>
</dbReference>
<dbReference type="PANTHER" id="PTHR45973:SF9">
    <property type="entry name" value="LEUCINE-RICH REPEAT-CONTAINING PROTEIN 46"/>
    <property type="match status" value="1"/>
</dbReference>
<feature type="compositionally biased region" description="Basic and acidic residues" evidence="7">
    <location>
        <begin position="341"/>
        <end position="356"/>
    </location>
</feature>
<evidence type="ECO:0000256" key="1">
    <source>
        <dbReference type="ARBA" id="ARBA00004138"/>
    </source>
</evidence>
<keyword evidence="4" id="KW-0677">Repeat</keyword>
<organism evidence="8 9">
    <name type="scientific">Cyclopterus lumpus</name>
    <name type="common">Lumpsucker</name>
    <dbReference type="NCBI Taxonomy" id="8103"/>
    <lineage>
        <taxon>Eukaryota</taxon>
        <taxon>Metazoa</taxon>
        <taxon>Chordata</taxon>
        <taxon>Craniata</taxon>
        <taxon>Vertebrata</taxon>
        <taxon>Euteleostomi</taxon>
        <taxon>Actinopterygii</taxon>
        <taxon>Neopterygii</taxon>
        <taxon>Teleostei</taxon>
        <taxon>Neoteleostei</taxon>
        <taxon>Acanthomorphata</taxon>
        <taxon>Eupercaria</taxon>
        <taxon>Perciformes</taxon>
        <taxon>Cottioidei</taxon>
        <taxon>Cottales</taxon>
        <taxon>Cyclopteridae</taxon>
        <taxon>Cyclopterus</taxon>
    </lineage>
</organism>
<keyword evidence="6" id="KW-0966">Cell projection</keyword>
<dbReference type="SMART" id="SM00365">
    <property type="entry name" value="LRR_SD22"/>
    <property type="match status" value="3"/>
</dbReference>
<dbReference type="GeneTree" id="ENSGT00940000158494"/>
<dbReference type="AlphaFoldDB" id="A0A8C2ZKG7"/>
<sequence length="546" mass="61965">MSTPEVREEMEYNVVTLTECDDEITSCIKDKVEAVMKDGAQEKNKKLQNPLEERKEKQSGPRMTKKFLKNLCKQTNLYATPCLNNTLYLHFKGLSTIENLEEYTGLKCLWLESNGLQRIENLDAQTDLRCLFLQQNLIYKLENLEPLKKLSTLNVSNNYIHIIENISCLPDLSTLQIAHNKLGTVGDVEHLSQCLAISVLDMTHNLLNDPEILLVLEAMPELRVLNLMGNEVVKKIPNYRKTMIVRLKQLTFLDDRPVFPKDRACAEAWAVGGLEGERREREQWETRERRKIQDSLEAIAKIRKTAQETQRLRELQETGERFFNLYTATIQSTQGPNDNQPNRDHLEAEKADDDKQQQNQSQGIQPIRNEAEREQANMSEPFEKKQPPLLRAGPPRPDRVVPAHGPGPLVTELEDADQLETIHLPLHRSLRIDDLPDLEDVDTDDFTAVFSSQQVYKPTIEVIGGGSDEDNEIGMQSEGITTVGSDTNSLFLMSDCNKSTAVCSNSASLVYPEDGDTLEPHIFEPVGKLKPNHSSSPPRCLIEELE</sequence>
<evidence type="ECO:0000256" key="2">
    <source>
        <dbReference type="ARBA" id="ARBA00006453"/>
    </source>
</evidence>